<dbReference type="Proteomes" id="UP000561077">
    <property type="component" value="Unassembled WGS sequence"/>
</dbReference>
<dbReference type="GO" id="GO:0032259">
    <property type="term" value="P:methylation"/>
    <property type="evidence" value="ECO:0007669"/>
    <property type="project" value="UniProtKB-KW"/>
</dbReference>
<proteinExistence type="predicted"/>
<keyword evidence="3" id="KW-0808">Transferase</keyword>
<dbReference type="Proteomes" id="UP000540490">
    <property type="component" value="Unassembled WGS sequence"/>
</dbReference>
<evidence type="ECO:0000313" key="7">
    <source>
        <dbReference type="EMBL" id="MBB2163126.1"/>
    </source>
</evidence>
<gene>
    <name evidence="8" type="ORF">HLH25_00715</name>
    <name evidence="7" type="ORF">HLH26_00995</name>
</gene>
<evidence type="ECO:0000313" key="9">
    <source>
        <dbReference type="Proteomes" id="UP000540490"/>
    </source>
</evidence>
<dbReference type="Gene3D" id="3.40.50.150">
    <property type="entry name" value="Vaccinia Virus protein VP39"/>
    <property type="match status" value="1"/>
</dbReference>
<sequence length="101" mass="10955">MSWRKRPVAALLPLVEAFCPVGGLVLDPFAGSGSSLVAVEHLGRDWPGMELEPDHLVTLTCREVWHGTARGRRKCPLSSSHLLASSNRKASLSRTRTVPVA</sequence>
<feature type="region of interest" description="Disordered" evidence="5">
    <location>
        <begin position="81"/>
        <end position="101"/>
    </location>
</feature>
<dbReference type="GO" id="GO:0003677">
    <property type="term" value="F:DNA binding"/>
    <property type="evidence" value="ECO:0007669"/>
    <property type="project" value="InterPro"/>
</dbReference>
<dbReference type="GO" id="GO:0009007">
    <property type="term" value="F:site-specific DNA-methyltransferase (adenine-specific) activity"/>
    <property type="evidence" value="ECO:0007669"/>
    <property type="project" value="UniProtKB-EC"/>
</dbReference>
<evidence type="ECO:0000313" key="10">
    <source>
        <dbReference type="Proteomes" id="UP000561077"/>
    </source>
</evidence>
<dbReference type="EMBL" id="JABEQN010000001">
    <property type="protein sequence ID" value="MBB2192179.1"/>
    <property type="molecule type" value="Genomic_DNA"/>
</dbReference>
<dbReference type="SUPFAM" id="SSF53335">
    <property type="entry name" value="S-adenosyl-L-methionine-dependent methyltransferases"/>
    <property type="match status" value="1"/>
</dbReference>
<reference evidence="9 10" key="1">
    <citation type="submission" date="2020-04" db="EMBL/GenBank/DDBJ databases">
        <title>Description of novel Gluconacetobacter.</title>
        <authorList>
            <person name="Sombolestani A."/>
        </authorList>
    </citation>
    <scope>NUCLEOTIDE SEQUENCE [LARGE SCALE GENOMIC DNA]</scope>
    <source>
        <strain evidence="8 9">LMG 1728</strain>
        <strain evidence="7 10">LMG 1731</strain>
    </source>
</reference>
<keyword evidence="2" id="KW-0489">Methyltransferase</keyword>
<evidence type="ECO:0000313" key="8">
    <source>
        <dbReference type="EMBL" id="MBB2192179.1"/>
    </source>
</evidence>
<evidence type="ECO:0000256" key="5">
    <source>
        <dbReference type="SAM" id="MobiDB-lite"/>
    </source>
</evidence>
<keyword evidence="9" id="KW-1185">Reference proteome</keyword>
<dbReference type="InterPro" id="IPR002941">
    <property type="entry name" value="DNA_methylase_N4/N6"/>
</dbReference>
<dbReference type="EMBL" id="JABEQO010000001">
    <property type="protein sequence ID" value="MBB2163126.1"/>
    <property type="molecule type" value="Genomic_DNA"/>
</dbReference>
<accession>A0A7W4IHS7</accession>
<comment type="caution">
    <text evidence="7">The sequence shown here is derived from an EMBL/GenBank/DDBJ whole genome shotgun (WGS) entry which is preliminary data.</text>
</comment>
<dbReference type="InterPro" id="IPR029063">
    <property type="entry name" value="SAM-dependent_MTases_sf"/>
</dbReference>
<organism evidence="7 10">
    <name type="scientific">Gluconacetobacter dulcium</name>
    <dbReference type="NCBI Taxonomy" id="2729096"/>
    <lineage>
        <taxon>Bacteria</taxon>
        <taxon>Pseudomonadati</taxon>
        <taxon>Pseudomonadota</taxon>
        <taxon>Alphaproteobacteria</taxon>
        <taxon>Acetobacterales</taxon>
        <taxon>Acetobacteraceae</taxon>
        <taxon>Gluconacetobacter</taxon>
    </lineage>
</organism>
<dbReference type="RefSeq" id="WP_182972234.1">
    <property type="nucleotide sequence ID" value="NZ_JABEQN010000001.1"/>
</dbReference>
<evidence type="ECO:0000256" key="3">
    <source>
        <dbReference type="ARBA" id="ARBA00022679"/>
    </source>
</evidence>
<dbReference type="AlphaFoldDB" id="A0A7W4IHS7"/>
<evidence type="ECO:0000256" key="4">
    <source>
        <dbReference type="ARBA" id="ARBA00047942"/>
    </source>
</evidence>
<evidence type="ECO:0000256" key="2">
    <source>
        <dbReference type="ARBA" id="ARBA00022603"/>
    </source>
</evidence>
<name>A0A7W4IHS7_9PROT</name>
<feature type="domain" description="DNA methylase N-4/N-6" evidence="6">
    <location>
        <begin position="6"/>
        <end position="55"/>
    </location>
</feature>
<dbReference type="GO" id="GO:0008170">
    <property type="term" value="F:N-methyltransferase activity"/>
    <property type="evidence" value="ECO:0007669"/>
    <property type="project" value="InterPro"/>
</dbReference>
<dbReference type="Pfam" id="PF01555">
    <property type="entry name" value="N6_N4_Mtase"/>
    <property type="match status" value="1"/>
</dbReference>
<protein>
    <recommendedName>
        <fullName evidence="1">site-specific DNA-methyltransferase (adenine-specific)</fullName>
        <ecNumber evidence="1">2.1.1.72</ecNumber>
    </recommendedName>
</protein>
<dbReference type="EC" id="2.1.1.72" evidence="1"/>
<comment type="catalytic activity">
    <reaction evidence="4">
        <text>a 2'-deoxyadenosine in DNA + S-adenosyl-L-methionine = an N(6)-methyl-2'-deoxyadenosine in DNA + S-adenosyl-L-homocysteine + H(+)</text>
        <dbReference type="Rhea" id="RHEA:15197"/>
        <dbReference type="Rhea" id="RHEA-COMP:12418"/>
        <dbReference type="Rhea" id="RHEA-COMP:12419"/>
        <dbReference type="ChEBI" id="CHEBI:15378"/>
        <dbReference type="ChEBI" id="CHEBI:57856"/>
        <dbReference type="ChEBI" id="CHEBI:59789"/>
        <dbReference type="ChEBI" id="CHEBI:90615"/>
        <dbReference type="ChEBI" id="CHEBI:90616"/>
        <dbReference type="EC" id="2.1.1.72"/>
    </reaction>
</comment>
<evidence type="ECO:0000259" key="6">
    <source>
        <dbReference type="Pfam" id="PF01555"/>
    </source>
</evidence>
<evidence type="ECO:0000256" key="1">
    <source>
        <dbReference type="ARBA" id="ARBA00011900"/>
    </source>
</evidence>